<dbReference type="OrthoDB" id="9811110at2"/>
<feature type="transmembrane region" description="Helical" evidence="10">
    <location>
        <begin position="97"/>
        <end position="120"/>
    </location>
</feature>
<dbReference type="NCBIfam" id="TIGR00797">
    <property type="entry name" value="matE"/>
    <property type="match status" value="1"/>
</dbReference>
<dbReference type="Proteomes" id="UP000190395">
    <property type="component" value="Unassembled WGS sequence"/>
</dbReference>
<proteinExistence type="inferred from homology"/>
<keyword evidence="9" id="KW-0046">Antibiotic resistance</keyword>
<comment type="subcellular location">
    <subcellularLocation>
        <location evidence="1">Cell membrane</location>
        <topology evidence="1">Multi-pass membrane protein</topology>
    </subcellularLocation>
</comment>
<feature type="transmembrane region" description="Helical" evidence="10">
    <location>
        <begin position="53"/>
        <end position="76"/>
    </location>
</feature>
<dbReference type="EMBL" id="FUXC01000009">
    <property type="protein sequence ID" value="SJZ91751.1"/>
    <property type="molecule type" value="Genomic_DNA"/>
</dbReference>
<dbReference type="PANTHER" id="PTHR43823:SF3">
    <property type="entry name" value="MULTIDRUG EXPORT PROTEIN MEPA"/>
    <property type="match status" value="1"/>
</dbReference>
<dbReference type="InterPro" id="IPR045070">
    <property type="entry name" value="MATE_MepA-like"/>
</dbReference>
<keyword evidence="5" id="KW-1003">Cell membrane</keyword>
<dbReference type="GO" id="GO:0015297">
    <property type="term" value="F:antiporter activity"/>
    <property type="evidence" value="ECO:0007669"/>
    <property type="project" value="InterPro"/>
</dbReference>
<dbReference type="InterPro" id="IPR051327">
    <property type="entry name" value="MATE_MepA_subfamily"/>
</dbReference>
<feature type="transmembrane region" description="Helical" evidence="10">
    <location>
        <begin position="140"/>
        <end position="161"/>
    </location>
</feature>
<protein>
    <recommendedName>
        <fullName evidence="3">Multidrug export protein MepA</fullName>
    </recommendedName>
</protein>
<feature type="transmembrane region" description="Helical" evidence="10">
    <location>
        <begin position="333"/>
        <end position="354"/>
    </location>
</feature>
<evidence type="ECO:0000256" key="6">
    <source>
        <dbReference type="ARBA" id="ARBA00022692"/>
    </source>
</evidence>
<dbReference type="CDD" id="cd13143">
    <property type="entry name" value="MATE_MepA_like"/>
    <property type="match status" value="1"/>
</dbReference>
<feature type="transmembrane region" description="Helical" evidence="10">
    <location>
        <begin position="374"/>
        <end position="395"/>
    </location>
</feature>
<dbReference type="RefSeq" id="WP_078931360.1">
    <property type="nucleotide sequence ID" value="NZ_CAMCOW010000008.1"/>
</dbReference>
<feature type="transmembrane region" description="Helical" evidence="10">
    <location>
        <begin position="415"/>
        <end position="433"/>
    </location>
</feature>
<dbReference type="GO" id="GO:0046677">
    <property type="term" value="P:response to antibiotic"/>
    <property type="evidence" value="ECO:0007669"/>
    <property type="project" value="UniProtKB-KW"/>
</dbReference>
<dbReference type="GO" id="GO:0005886">
    <property type="term" value="C:plasma membrane"/>
    <property type="evidence" value="ECO:0007669"/>
    <property type="project" value="UniProtKB-SubCell"/>
</dbReference>
<evidence type="ECO:0000256" key="2">
    <source>
        <dbReference type="ARBA" id="ARBA00008417"/>
    </source>
</evidence>
<evidence type="ECO:0000256" key="3">
    <source>
        <dbReference type="ARBA" id="ARBA00022106"/>
    </source>
</evidence>
<dbReference type="GO" id="GO:0042910">
    <property type="term" value="F:xenobiotic transmembrane transporter activity"/>
    <property type="evidence" value="ECO:0007669"/>
    <property type="project" value="InterPro"/>
</dbReference>
<evidence type="ECO:0000256" key="4">
    <source>
        <dbReference type="ARBA" id="ARBA00022448"/>
    </source>
</evidence>
<dbReference type="STRING" id="225004.SAMN02745152_01624"/>
<dbReference type="PANTHER" id="PTHR43823">
    <property type="entry name" value="SPORULATION PROTEIN YKVU"/>
    <property type="match status" value="1"/>
</dbReference>
<name>A0A1T4PK60_9SPIR</name>
<accession>A0A1T4PK60</accession>
<comment type="similarity">
    <text evidence="2">Belongs to the multi antimicrobial extrusion (MATE) (TC 2.A.66.1) family. MepA subfamily.</text>
</comment>
<evidence type="ECO:0000313" key="12">
    <source>
        <dbReference type="Proteomes" id="UP000190395"/>
    </source>
</evidence>
<dbReference type="GeneID" id="303367856"/>
<keyword evidence="8 10" id="KW-0472">Membrane</keyword>
<dbReference type="PIRSF" id="PIRSF006603">
    <property type="entry name" value="DinF"/>
    <property type="match status" value="1"/>
</dbReference>
<gene>
    <name evidence="11" type="ORF">SAMN02745152_01624</name>
</gene>
<evidence type="ECO:0000256" key="9">
    <source>
        <dbReference type="ARBA" id="ARBA00023251"/>
    </source>
</evidence>
<feature type="transmembrane region" description="Helical" evidence="10">
    <location>
        <begin position="198"/>
        <end position="220"/>
    </location>
</feature>
<keyword evidence="4" id="KW-0813">Transport</keyword>
<evidence type="ECO:0000313" key="11">
    <source>
        <dbReference type="EMBL" id="SJZ91751.1"/>
    </source>
</evidence>
<keyword evidence="6 10" id="KW-0812">Transmembrane</keyword>
<dbReference type="AlphaFoldDB" id="A0A1T4PK60"/>
<dbReference type="InterPro" id="IPR002528">
    <property type="entry name" value="MATE_fam"/>
</dbReference>
<feature type="transmembrane region" description="Helical" evidence="10">
    <location>
        <begin position="439"/>
        <end position="459"/>
    </location>
</feature>
<evidence type="ECO:0000256" key="1">
    <source>
        <dbReference type="ARBA" id="ARBA00004651"/>
    </source>
</evidence>
<evidence type="ECO:0000256" key="5">
    <source>
        <dbReference type="ARBA" id="ARBA00022475"/>
    </source>
</evidence>
<sequence>MTSRSFNTVELMLSRPVGSLIIKNAIPTIITMMVSAIYNTADTFFVSQLGTSASGAVGVIFSLMTMIQAGGFMIGMGAGSITSRALGSGNRQKAQTFVSTAIVCVFSLGLIFSILGTIFNKPLVRLLGATDTIFPFALDYARFIIFGCPFMMSAFAMNNLLRFQGKAAFSMIGMVTGGILNMLLDPLFIFVFKMGISGAAIATLISQITSFFILLSMFFFNPQVVKFNIKSVAKKFSVYFDIVTTGLPSLFRQGTTSISTIFMNIGAAKYGALMSGFALTAAQTADAAVAGMSISNRICQLLMAVAIGLGQGFQPVCGINLGAKKYDRVKQAVAFLVKGTSLAMAVLGTVVFIFAPQVAHSFRDDEAVIKVASIALRLSCCVLAFHSIIFGSTMLLQTAGEKLSATVLSSLRQGIVFVPMILCLPYAVQFFGFEPIAGIMLTPALSDLLSAFITLPFLIKYLKKLK</sequence>
<reference evidence="11 12" key="1">
    <citation type="submission" date="2017-02" db="EMBL/GenBank/DDBJ databases">
        <authorList>
            <person name="Peterson S.W."/>
        </authorList>
    </citation>
    <scope>NUCLEOTIDE SEQUENCE [LARGE SCALE GENOMIC DNA]</scope>
    <source>
        <strain evidence="11 12">ATCC BAA-909</strain>
    </source>
</reference>
<feature type="transmembrane region" description="Helical" evidence="10">
    <location>
        <begin position="21"/>
        <end position="41"/>
    </location>
</feature>
<dbReference type="Pfam" id="PF01554">
    <property type="entry name" value="MatE"/>
    <property type="match status" value="2"/>
</dbReference>
<keyword evidence="12" id="KW-1185">Reference proteome</keyword>
<keyword evidence="7 10" id="KW-1133">Transmembrane helix</keyword>
<organism evidence="11 12">
    <name type="scientific">Treponema berlinense</name>
    <dbReference type="NCBI Taxonomy" id="225004"/>
    <lineage>
        <taxon>Bacteria</taxon>
        <taxon>Pseudomonadati</taxon>
        <taxon>Spirochaetota</taxon>
        <taxon>Spirochaetia</taxon>
        <taxon>Spirochaetales</taxon>
        <taxon>Treponemataceae</taxon>
        <taxon>Treponema</taxon>
    </lineage>
</organism>
<dbReference type="InterPro" id="IPR048279">
    <property type="entry name" value="MdtK-like"/>
</dbReference>
<feature type="transmembrane region" description="Helical" evidence="10">
    <location>
        <begin position="168"/>
        <end position="192"/>
    </location>
</feature>
<evidence type="ECO:0000256" key="10">
    <source>
        <dbReference type="SAM" id="Phobius"/>
    </source>
</evidence>
<evidence type="ECO:0000256" key="8">
    <source>
        <dbReference type="ARBA" id="ARBA00023136"/>
    </source>
</evidence>
<evidence type="ECO:0000256" key="7">
    <source>
        <dbReference type="ARBA" id="ARBA00022989"/>
    </source>
</evidence>